<sequence>MEKPNLPQIPKTAPIIFIKEVRNELSKVAWPSRAETVKLTVVVIAISFLVGAFIGGLDALFVNITSIVFRR</sequence>
<dbReference type="GO" id="GO:0043952">
    <property type="term" value="P:protein transport by the Sec complex"/>
    <property type="evidence" value="ECO:0007669"/>
    <property type="project" value="UniProtKB-UniRule"/>
</dbReference>
<comment type="function">
    <text evidence="9">Essential subunit of the Sec protein translocation channel SecYEG. Clamps together the 2 halves of SecY. May contact the channel plug during translocation.</text>
</comment>
<keyword evidence="2 9" id="KW-0813">Transport</keyword>
<comment type="caution">
    <text evidence="10">The sequence shown here is derived from an EMBL/GenBank/DDBJ whole genome shotgun (WGS) entry which is preliminary data.</text>
</comment>
<evidence type="ECO:0000256" key="2">
    <source>
        <dbReference type="ARBA" id="ARBA00022448"/>
    </source>
</evidence>
<dbReference type="InterPro" id="IPR005807">
    <property type="entry name" value="SecE_bac"/>
</dbReference>
<dbReference type="EMBL" id="MFJC01000038">
    <property type="protein sequence ID" value="OGG08930.1"/>
    <property type="molecule type" value="Genomic_DNA"/>
</dbReference>
<evidence type="ECO:0000256" key="9">
    <source>
        <dbReference type="HAMAP-Rule" id="MF_00422"/>
    </source>
</evidence>
<keyword evidence="4 9" id="KW-0812">Transmembrane</keyword>
<keyword evidence="7 9" id="KW-0811">Translocation</keyword>
<gene>
    <name evidence="9" type="primary">secE</name>
    <name evidence="10" type="ORF">A2154_04280</name>
</gene>
<dbReference type="NCBIfam" id="TIGR00964">
    <property type="entry name" value="secE_bact"/>
    <property type="match status" value="1"/>
</dbReference>
<dbReference type="GO" id="GO:0006605">
    <property type="term" value="P:protein targeting"/>
    <property type="evidence" value="ECO:0007669"/>
    <property type="project" value="UniProtKB-UniRule"/>
</dbReference>
<dbReference type="AlphaFoldDB" id="A0A1F5Z910"/>
<evidence type="ECO:0000256" key="6">
    <source>
        <dbReference type="ARBA" id="ARBA00022989"/>
    </source>
</evidence>
<evidence type="ECO:0000313" key="10">
    <source>
        <dbReference type="EMBL" id="OGG08930.1"/>
    </source>
</evidence>
<dbReference type="GO" id="GO:0005886">
    <property type="term" value="C:plasma membrane"/>
    <property type="evidence" value="ECO:0007669"/>
    <property type="project" value="UniProtKB-SubCell"/>
</dbReference>
<dbReference type="InterPro" id="IPR001901">
    <property type="entry name" value="Translocase_SecE/Sec61-g"/>
</dbReference>
<accession>A0A1F5Z910</accession>
<feature type="transmembrane region" description="Helical" evidence="9">
    <location>
        <begin position="39"/>
        <end position="62"/>
    </location>
</feature>
<protein>
    <recommendedName>
        <fullName evidence="9">Protein translocase subunit SecE</fullName>
    </recommendedName>
</protein>
<dbReference type="PANTHER" id="PTHR33910">
    <property type="entry name" value="PROTEIN TRANSLOCASE SUBUNIT SECE"/>
    <property type="match status" value="1"/>
</dbReference>
<reference evidence="10 11" key="1">
    <citation type="journal article" date="2016" name="Nat. Commun.">
        <title>Thousands of microbial genomes shed light on interconnected biogeochemical processes in an aquifer system.</title>
        <authorList>
            <person name="Anantharaman K."/>
            <person name="Brown C.T."/>
            <person name="Hug L.A."/>
            <person name="Sharon I."/>
            <person name="Castelle C.J."/>
            <person name="Probst A.J."/>
            <person name="Thomas B.C."/>
            <person name="Singh A."/>
            <person name="Wilkins M.J."/>
            <person name="Karaoz U."/>
            <person name="Brodie E.L."/>
            <person name="Williams K.H."/>
            <person name="Hubbard S.S."/>
            <person name="Banfield J.F."/>
        </authorList>
    </citation>
    <scope>NUCLEOTIDE SEQUENCE [LARGE SCALE GENOMIC DNA]</scope>
</reference>
<dbReference type="Gene3D" id="1.20.5.1030">
    <property type="entry name" value="Preprotein translocase secy subunit"/>
    <property type="match status" value="1"/>
</dbReference>
<keyword evidence="8 9" id="KW-0472">Membrane</keyword>
<comment type="subunit">
    <text evidence="9">Component of the Sec protein translocase complex. Heterotrimer consisting of SecY, SecE and SecG subunits. The heterotrimers can form oligomers, although 1 heterotrimer is thought to be able to translocate proteins. Interacts with the ribosome. Interacts with SecDF, and other proteins may be involved. Interacts with SecA.</text>
</comment>
<dbReference type="PRINTS" id="PR01650">
    <property type="entry name" value="SECETRNLCASE"/>
</dbReference>
<proteinExistence type="inferred from homology"/>
<evidence type="ECO:0000256" key="8">
    <source>
        <dbReference type="ARBA" id="ARBA00023136"/>
    </source>
</evidence>
<dbReference type="GO" id="GO:0065002">
    <property type="term" value="P:intracellular protein transmembrane transport"/>
    <property type="evidence" value="ECO:0007669"/>
    <property type="project" value="UniProtKB-UniRule"/>
</dbReference>
<evidence type="ECO:0000256" key="3">
    <source>
        <dbReference type="ARBA" id="ARBA00022475"/>
    </source>
</evidence>
<dbReference type="InterPro" id="IPR038379">
    <property type="entry name" value="SecE_sf"/>
</dbReference>
<comment type="similarity">
    <text evidence="9">Belongs to the SecE/SEC61-gamma family.</text>
</comment>
<dbReference type="Proteomes" id="UP000176854">
    <property type="component" value="Unassembled WGS sequence"/>
</dbReference>
<organism evidence="10 11">
    <name type="scientific">Candidatus Gottesmanbacteria bacterium RBG_16_43_7</name>
    <dbReference type="NCBI Taxonomy" id="1798373"/>
    <lineage>
        <taxon>Bacteria</taxon>
        <taxon>Candidatus Gottesmaniibacteriota</taxon>
    </lineage>
</organism>
<evidence type="ECO:0000256" key="5">
    <source>
        <dbReference type="ARBA" id="ARBA00022927"/>
    </source>
</evidence>
<keyword evidence="6 9" id="KW-1133">Transmembrane helix</keyword>
<dbReference type="STRING" id="1798373.A2154_04280"/>
<keyword evidence="3 9" id="KW-1003">Cell membrane</keyword>
<dbReference type="GO" id="GO:0009306">
    <property type="term" value="P:protein secretion"/>
    <property type="evidence" value="ECO:0007669"/>
    <property type="project" value="UniProtKB-UniRule"/>
</dbReference>
<keyword evidence="5 9" id="KW-0653">Protein transport</keyword>
<dbReference type="HAMAP" id="MF_00422">
    <property type="entry name" value="SecE"/>
    <property type="match status" value="1"/>
</dbReference>
<dbReference type="PANTHER" id="PTHR33910:SF1">
    <property type="entry name" value="PROTEIN TRANSLOCASE SUBUNIT SECE"/>
    <property type="match status" value="1"/>
</dbReference>
<comment type="subcellular location">
    <subcellularLocation>
        <location evidence="9">Cell membrane</location>
        <topology evidence="9">Single-pass membrane protein</topology>
    </subcellularLocation>
    <subcellularLocation>
        <location evidence="1">Membrane</location>
    </subcellularLocation>
</comment>
<evidence type="ECO:0000313" key="11">
    <source>
        <dbReference type="Proteomes" id="UP000176854"/>
    </source>
</evidence>
<name>A0A1F5Z910_9BACT</name>
<dbReference type="Pfam" id="PF00584">
    <property type="entry name" value="SecE"/>
    <property type="match status" value="1"/>
</dbReference>
<evidence type="ECO:0000256" key="7">
    <source>
        <dbReference type="ARBA" id="ARBA00023010"/>
    </source>
</evidence>
<dbReference type="PROSITE" id="PS01067">
    <property type="entry name" value="SECE_SEC61G"/>
    <property type="match status" value="1"/>
</dbReference>
<dbReference type="GO" id="GO:0008320">
    <property type="term" value="F:protein transmembrane transporter activity"/>
    <property type="evidence" value="ECO:0007669"/>
    <property type="project" value="UniProtKB-UniRule"/>
</dbReference>
<evidence type="ECO:0000256" key="1">
    <source>
        <dbReference type="ARBA" id="ARBA00004370"/>
    </source>
</evidence>
<evidence type="ECO:0000256" key="4">
    <source>
        <dbReference type="ARBA" id="ARBA00022692"/>
    </source>
</evidence>